<evidence type="ECO:0000259" key="1">
    <source>
        <dbReference type="Pfam" id="PF07796"/>
    </source>
</evidence>
<evidence type="ECO:0000313" key="2">
    <source>
        <dbReference type="EMBL" id="RZN64257.1"/>
    </source>
</evidence>
<comment type="caution">
    <text evidence="2">The sequence shown here is derived from an EMBL/GenBank/DDBJ whole genome shotgun (WGS) entry which is preliminary data.</text>
</comment>
<dbReference type="InterPro" id="IPR012437">
    <property type="entry name" value="DUF1638"/>
</dbReference>
<dbReference type="Pfam" id="PF07796">
    <property type="entry name" value="DUF1638"/>
    <property type="match status" value="1"/>
</dbReference>
<sequence>MKEDTLILSCGIFQKELMKIMEYNDWKFDLVFLNPLFHLDPKRLNDELNNKLAGKYDRKIVVYGRCSPEIDKICSKHSAERIRGEHCAEILLGERFWELMREEPGTYYLTPMLCKNFKRMVIKGTFIDDYPRLKNLYFHNYKKVVYIDTGIDDLDKKAVNIADYLGLELIIERSDVKNLEKRLREVL</sequence>
<proteinExistence type="predicted"/>
<reference evidence="2 3" key="1">
    <citation type="journal article" date="2019" name="Nat. Microbiol.">
        <title>Wide diversity of methane and short-chain alkane metabolisms in uncultured archaea.</title>
        <authorList>
            <person name="Borrel G."/>
            <person name="Adam P.S."/>
            <person name="McKay L.J."/>
            <person name="Chen L.X."/>
            <person name="Sierra-Garcia I.N."/>
            <person name="Sieber C.M."/>
            <person name="Letourneur Q."/>
            <person name="Ghozlane A."/>
            <person name="Andersen G.L."/>
            <person name="Li W.J."/>
            <person name="Hallam S.J."/>
            <person name="Muyzer G."/>
            <person name="de Oliveira V.M."/>
            <person name="Inskeep W.P."/>
            <person name="Banfield J.F."/>
            <person name="Gribaldo S."/>
        </authorList>
    </citation>
    <scope>NUCLEOTIDE SEQUENCE [LARGE SCALE GENOMIC DNA]</scope>
    <source>
        <strain evidence="2">NM1a</strain>
    </source>
</reference>
<gene>
    <name evidence="2" type="ORF">EF806_04980</name>
</gene>
<dbReference type="Proteomes" id="UP000317158">
    <property type="component" value="Unassembled WGS sequence"/>
</dbReference>
<protein>
    <submittedName>
        <fullName evidence="2">DUF1638 domain-containing protein</fullName>
    </submittedName>
</protein>
<feature type="domain" description="DUF1638" evidence="1">
    <location>
        <begin position="32"/>
        <end position="181"/>
    </location>
</feature>
<accession>A0A520KRI7</accession>
<dbReference type="AlphaFoldDB" id="A0A520KRI7"/>
<evidence type="ECO:0000313" key="3">
    <source>
        <dbReference type="Proteomes" id="UP000317158"/>
    </source>
</evidence>
<dbReference type="EMBL" id="RXIF01000008">
    <property type="protein sequence ID" value="RZN64257.1"/>
    <property type="molecule type" value="Genomic_DNA"/>
</dbReference>
<organism evidence="2 3">
    <name type="scientific">Methanoliparum thermophilum</name>
    <dbReference type="NCBI Taxonomy" id="2491083"/>
    <lineage>
        <taxon>Archaea</taxon>
        <taxon>Methanobacteriati</taxon>
        <taxon>Methanobacteriota</taxon>
        <taxon>Candidatus Methanoliparia</taxon>
        <taxon>Candidatus Methanoliparales</taxon>
        <taxon>Candidatus Methanoliparaceae</taxon>
        <taxon>Candidatus Methanoliparum</taxon>
    </lineage>
</organism>
<name>A0A520KRI7_METT2</name>